<dbReference type="PATRIC" id="fig|1122147.4.peg.2582"/>
<protein>
    <recommendedName>
        <fullName evidence="1">GmrSD restriction endonucleases N-terminal domain-containing protein</fullName>
    </recommendedName>
</protein>
<dbReference type="InterPro" id="IPR004919">
    <property type="entry name" value="GmrSD_N"/>
</dbReference>
<name>A0A0R1XCD2_9LACO</name>
<accession>A0A0R1XCD2</accession>
<evidence type="ECO:0000313" key="3">
    <source>
        <dbReference type="Proteomes" id="UP000050949"/>
    </source>
</evidence>
<proteinExistence type="predicted"/>
<dbReference type="PANTHER" id="PTHR37292">
    <property type="entry name" value="VNG6097C"/>
    <property type="match status" value="1"/>
</dbReference>
<dbReference type="eggNOG" id="COG3472">
    <property type="taxonomic scope" value="Bacteria"/>
</dbReference>
<dbReference type="OrthoDB" id="9798761at2"/>
<dbReference type="Pfam" id="PF03235">
    <property type="entry name" value="GmrSD_N"/>
    <property type="match status" value="1"/>
</dbReference>
<feature type="domain" description="GmrSD restriction endonucleases N-terminal" evidence="1">
    <location>
        <begin position="19"/>
        <end position="216"/>
    </location>
</feature>
<dbReference type="PANTHER" id="PTHR37292:SF2">
    <property type="entry name" value="DUF262 DOMAIN-CONTAINING PROTEIN"/>
    <property type="match status" value="1"/>
</dbReference>
<gene>
    <name evidence="2" type="ORF">FC91_GL002501</name>
</gene>
<comment type="caution">
    <text evidence="2">The sequence shown here is derived from an EMBL/GenBank/DDBJ whole genome shotgun (WGS) entry which is preliminary data.</text>
</comment>
<evidence type="ECO:0000313" key="2">
    <source>
        <dbReference type="EMBL" id="KRM27489.1"/>
    </source>
</evidence>
<dbReference type="eggNOG" id="COG1479">
    <property type="taxonomic scope" value="Bacteria"/>
</dbReference>
<dbReference type="EMBL" id="AZFW01000048">
    <property type="protein sequence ID" value="KRM27489.1"/>
    <property type="molecule type" value="Genomic_DNA"/>
</dbReference>
<sequence length="595" mass="66729">MADSKYDVQNSQIGTLLGWINSGEIGLPELQRPFVWPSTKVRDLIDSLFNGFPIGYIITWNNPSIRLKDGSISVGKKIVIDGQQRLTALATALSGQKIIDRRFKRRRISIAFNPLTREFQTANALLQKDKRWISDIAEVFADDFSSFNFITAYSQANDCPPDEVARAIDDLKRITSYGVGNISLLDALTIDQVTEIFNRINSQGTRLSTADFIMSKMSADTLHQGNIQRKMVEYFTNLQADASALSGIQESDPKFAQSAAMQKIAWIVSENTTLYQPTFGDIFHVILGSHFGRGKHADLVALISGRDFETKKYTETAMAAAYSKLGEGIDDFVNQSDFRRFIMILESLGMISGKLQFNGTAFLNAGYMLFLILKGQNGIPQSVRESLVKQWIIMSALTGRYSGSSETQMEQDSHLFHRADVVAAVEKEIADALPETYWTIQLPNNLATQSTQNNGWRIFQMAQVHNQTVAWLEKDVTVRTVISQEGNIHHIFPKAYLRKHGAQQNEINQIANYCWLTQPRNLQISDLAPERYMKDPAVTEFSTAKGLAENAIPVDIVNGNFSTYPDFLNQRRQLMATVIAEYFSRLKPSAVPGQS</sequence>
<reference evidence="2 3" key="1">
    <citation type="journal article" date="2015" name="Genome Announc.">
        <title>Expanding the biotechnology potential of lactobacilli through comparative genomics of 213 strains and associated genera.</title>
        <authorList>
            <person name="Sun Z."/>
            <person name="Harris H.M."/>
            <person name="McCann A."/>
            <person name="Guo C."/>
            <person name="Argimon S."/>
            <person name="Zhang W."/>
            <person name="Yang X."/>
            <person name="Jeffery I.B."/>
            <person name="Cooney J.C."/>
            <person name="Kagawa T.F."/>
            <person name="Liu W."/>
            <person name="Song Y."/>
            <person name="Salvetti E."/>
            <person name="Wrobel A."/>
            <person name="Rasinkangas P."/>
            <person name="Parkhill J."/>
            <person name="Rea M.C."/>
            <person name="O'Sullivan O."/>
            <person name="Ritari J."/>
            <person name="Douillard F.P."/>
            <person name="Paul Ross R."/>
            <person name="Yang R."/>
            <person name="Briner A.E."/>
            <person name="Felis G.E."/>
            <person name="de Vos W.M."/>
            <person name="Barrangou R."/>
            <person name="Klaenhammer T.R."/>
            <person name="Caufield P.W."/>
            <person name="Cui Y."/>
            <person name="Zhang H."/>
            <person name="O'Toole P.W."/>
        </authorList>
    </citation>
    <scope>NUCLEOTIDE SEQUENCE [LARGE SCALE GENOMIC DNA]</scope>
    <source>
        <strain evidence="2 3">DSM 16991</strain>
    </source>
</reference>
<dbReference type="Proteomes" id="UP000050949">
    <property type="component" value="Unassembled WGS sequence"/>
</dbReference>
<dbReference type="RefSeq" id="WP_027828093.1">
    <property type="nucleotide sequence ID" value="NZ_AUEH01000012.1"/>
</dbReference>
<evidence type="ECO:0000259" key="1">
    <source>
        <dbReference type="Pfam" id="PF03235"/>
    </source>
</evidence>
<dbReference type="AlphaFoldDB" id="A0A0R1XCD2"/>
<organism evidence="2 3">
    <name type="scientific">Schleiferilactobacillus harbinensis DSM 16991</name>
    <dbReference type="NCBI Taxonomy" id="1122147"/>
    <lineage>
        <taxon>Bacteria</taxon>
        <taxon>Bacillati</taxon>
        <taxon>Bacillota</taxon>
        <taxon>Bacilli</taxon>
        <taxon>Lactobacillales</taxon>
        <taxon>Lactobacillaceae</taxon>
        <taxon>Schleiferilactobacillus</taxon>
    </lineage>
</organism>